<dbReference type="EMBL" id="BARV01027227">
    <property type="protein sequence ID" value="GAI34930.1"/>
    <property type="molecule type" value="Genomic_DNA"/>
</dbReference>
<reference evidence="1" key="1">
    <citation type="journal article" date="2014" name="Front. Microbiol.">
        <title>High frequency of phylogenetically diverse reductive dehalogenase-homologous genes in deep subseafloor sedimentary metagenomes.</title>
        <authorList>
            <person name="Kawai M."/>
            <person name="Futagami T."/>
            <person name="Toyoda A."/>
            <person name="Takaki Y."/>
            <person name="Nishi S."/>
            <person name="Hori S."/>
            <person name="Arai W."/>
            <person name="Tsubouchi T."/>
            <person name="Morono Y."/>
            <person name="Uchiyama I."/>
            <person name="Ito T."/>
            <person name="Fujiyama A."/>
            <person name="Inagaki F."/>
            <person name="Takami H."/>
        </authorList>
    </citation>
    <scope>NUCLEOTIDE SEQUENCE</scope>
    <source>
        <strain evidence="1">Expedition CK06-06</strain>
    </source>
</reference>
<protein>
    <submittedName>
        <fullName evidence="1">Uncharacterized protein</fullName>
    </submittedName>
</protein>
<organism evidence="1">
    <name type="scientific">marine sediment metagenome</name>
    <dbReference type="NCBI Taxonomy" id="412755"/>
    <lineage>
        <taxon>unclassified sequences</taxon>
        <taxon>metagenomes</taxon>
        <taxon>ecological metagenomes</taxon>
    </lineage>
</organism>
<proteinExistence type="predicted"/>
<name>X1P7D9_9ZZZZ</name>
<evidence type="ECO:0000313" key="1">
    <source>
        <dbReference type="EMBL" id="GAI34930.1"/>
    </source>
</evidence>
<accession>X1P7D9</accession>
<sequence length="53" mass="5714">MKNSLALTPALYEEGCGGIGHCAKALLLPLLISPIRERVELLILQNTIELNGL</sequence>
<gene>
    <name evidence="1" type="ORF">S06H3_43850</name>
</gene>
<comment type="caution">
    <text evidence="1">The sequence shown here is derived from an EMBL/GenBank/DDBJ whole genome shotgun (WGS) entry which is preliminary data.</text>
</comment>
<dbReference type="AlphaFoldDB" id="X1P7D9"/>